<comment type="caution">
    <text evidence="2">The sequence shown here is derived from an EMBL/GenBank/DDBJ whole genome shotgun (WGS) entry which is preliminary data.</text>
</comment>
<organism evidence="2 3">
    <name type="scientific">Perca fluviatilis</name>
    <name type="common">European perch</name>
    <dbReference type="NCBI Taxonomy" id="8168"/>
    <lineage>
        <taxon>Eukaryota</taxon>
        <taxon>Metazoa</taxon>
        <taxon>Chordata</taxon>
        <taxon>Craniata</taxon>
        <taxon>Vertebrata</taxon>
        <taxon>Euteleostomi</taxon>
        <taxon>Actinopterygii</taxon>
        <taxon>Neopterygii</taxon>
        <taxon>Teleostei</taxon>
        <taxon>Neoteleostei</taxon>
        <taxon>Acanthomorphata</taxon>
        <taxon>Eupercaria</taxon>
        <taxon>Perciformes</taxon>
        <taxon>Percoidei</taxon>
        <taxon>Percidae</taxon>
        <taxon>Percinae</taxon>
        <taxon>Perca</taxon>
    </lineage>
</organism>
<proteinExistence type="predicted"/>
<feature type="compositionally biased region" description="Acidic residues" evidence="1">
    <location>
        <begin position="154"/>
        <end position="167"/>
    </location>
</feature>
<gene>
    <name evidence="2" type="ORF">PFLUV_G00111940</name>
</gene>
<dbReference type="Proteomes" id="UP000465112">
    <property type="component" value="Chromosome 9"/>
</dbReference>
<feature type="region of interest" description="Disordered" evidence="1">
    <location>
        <begin position="114"/>
        <end position="188"/>
    </location>
</feature>
<evidence type="ECO:0000313" key="2">
    <source>
        <dbReference type="EMBL" id="KAF1385841.1"/>
    </source>
</evidence>
<reference evidence="2 3" key="1">
    <citation type="submission" date="2019-06" db="EMBL/GenBank/DDBJ databases">
        <title>A chromosome-scale genome assembly of the European perch, Perca fluviatilis.</title>
        <authorList>
            <person name="Roques C."/>
            <person name="Zahm M."/>
            <person name="Cabau C."/>
            <person name="Klopp C."/>
            <person name="Bouchez O."/>
            <person name="Donnadieu C."/>
            <person name="Kuhl H."/>
            <person name="Gislard M."/>
            <person name="Guendouz S."/>
            <person name="Journot L."/>
            <person name="Haffray P."/>
            <person name="Bestin A."/>
            <person name="Morvezen R."/>
            <person name="Feron R."/>
            <person name="Wen M."/>
            <person name="Jouanno E."/>
            <person name="Herpin A."/>
            <person name="Schartl M."/>
            <person name="Postlethwait J."/>
            <person name="Schaerlinger B."/>
            <person name="Chardard D."/>
            <person name="Lecocq T."/>
            <person name="Poncet C."/>
            <person name="Jaffrelo L."/>
            <person name="Lampietro C."/>
            <person name="Guiguen Y."/>
        </authorList>
    </citation>
    <scope>NUCLEOTIDE SEQUENCE [LARGE SCALE GENOMIC DNA]</scope>
    <source>
        <tissue evidence="2">Blood</tissue>
    </source>
</reference>
<dbReference type="AlphaFoldDB" id="A0A6A5EA30"/>
<name>A0A6A5EA30_PERFL</name>
<dbReference type="EMBL" id="VHII01000009">
    <property type="protein sequence ID" value="KAF1385841.1"/>
    <property type="molecule type" value="Genomic_DNA"/>
</dbReference>
<evidence type="ECO:0000313" key="3">
    <source>
        <dbReference type="Proteomes" id="UP000465112"/>
    </source>
</evidence>
<sequence>MACEICRDTELEQAENTEDRVVKRGSVFRPILRGLFWPFGIVVRTYRGFWWLLGYRQPLEIAVVSPAVSSPVRHSLAGRKRLHRFTRLLLSILPRWVQSAMGYPVSTSIGRSLSPEIRVSPTKPCGKGSKRKQDELDEDDEEDGQTWVEALNQELDDDESPDQDPDYEPSTIETESEEYCSHNSTESDLEVQENIVVIEDVNTGVGLAPPSEVSCPDVLSY</sequence>
<evidence type="ECO:0000256" key="1">
    <source>
        <dbReference type="SAM" id="MobiDB-lite"/>
    </source>
</evidence>
<evidence type="ECO:0008006" key="4">
    <source>
        <dbReference type="Google" id="ProtNLM"/>
    </source>
</evidence>
<protein>
    <recommendedName>
        <fullName evidence="4">Oogenesis-related gene</fullName>
    </recommendedName>
</protein>
<feature type="compositionally biased region" description="Acidic residues" evidence="1">
    <location>
        <begin position="135"/>
        <end position="144"/>
    </location>
</feature>
<keyword evidence="3" id="KW-1185">Reference proteome</keyword>
<accession>A0A6A5EA30</accession>